<protein>
    <submittedName>
        <fullName evidence="2">Phage-shock protein</fullName>
    </submittedName>
</protein>
<dbReference type="Pfam" id="PF04012">
    <property type="entry name" value="PspA_IM30"/>
    <property type="match status" value="1"/>
</dbReference>
<dbReference type="EMBL" id="CP012621">
    <property type="protein sequence ID" value="ATG73606.1"/>
    <property type="molecule type" value="Genomic_DNA"/>
</dbReference>
<evidence type="ECO:0000313" key="3">
    <source>
        <dbReference type="Proteomes" id="UP000217763"/>
    </source>
</evidence>
<sequence>MSIFSRLADIINANLNSLLDKAEDPAKMVRLIIQEMEDELVRERSNLARFLAEKKDLLRQIERHRERVQEWQDKAELALTKEREDLARAALIEKNKQVELLKALERECAAVEEGMNKLSEAINALEAKLADARARQQAMQLRERSAQSRIKVQERVRHSETASAVDKFERMERKIDELEAKADLYSQSKGLDQAFAELEVDDAISRELDKLKARMNKSQDEQERG</sequence>
<dbReference type="RefSeq" id="WP_094039720.1">
    <property type="nucleotide sequence ID" value="NZ_CP012621.1"/>
</dbReference>
<dbReference type="GO" id="GO:0005829">
    <property type="term" value="C:cytosol"/>
    <property type="evidence" value="ECO:0007669"/>
    <property type="project" value="TreeGrafter"/>
</dbReference>
<name>A0A231MZ67_9GAMM</name>
<dbReference type="InterPro" id="IPR014319">
    <property type="entry name" value="Phageshock_PspA"/>
</dbReference>
<dbReference type="PANTHER" id="PTHR31088:SF6">
    <property type="entry name" value="PHAGE SHOCK PROTEIN A"/>
    <property type="match status" value="1"/>
</dbReference>
<dbReference type="NCBIfam" id="TIGR02977">
    <property type="entry name" value="phageshock_pspA"/>
    <property type="match status" value="1"/>
</dbReference>
<organism evidence="2 3">
    <name type="scientific">Zobellella denitrificans</name>
    <dbReference type="NCBI Taxonomy" id="347534"/>
    <lineage>
        <taxon>Bacteria</taxon>
        <taxon>Pseudomonadati</taxon>
        <taxon>Pseudomonadota</taxon>
        <taxon>Gammaproteobacteria</taxon>
        <taxon>Aeromonadales</taxon>
        <taxon>Aeromonadaceae</taxon>
        <taxon>Zobellella</taxon>
    </lineage>
</organism>
<evidence type="ECO:0000256" key="1">
    <source>
        <dbReference type="ARBA" id="ARBA00043985"/>
    </source>
</evidence>
<reference evidence="3" key="1">
    <citation type="submission" date="2015-09" db="EMBL/GenBank/DDBJ databases">
        <authorList>
            <person name="Shao Z."/>
            <person name="Wang L."/>
        </authorList>
    </citation>
    <scope>NUCLEOTIDE SEQUENCE [LARGE SCALE GENOMIC DNA]</scope>
    <source>
        <strain evidence="3">F13-1</strain>
    </source>
</reference>
<evidence type="ECO:0000313" key="2">
    <source>
        <dbReference type="EMBL" id="ATG73606.1"/>
    </source>
</evidence>
<dbReference type="GO" id="GO:0009271">
    <property type="term" value="P:phage shock"/>
    <property type="evidence" value="ECO:0007669"/>
    <property type="project" value="TreeGrafter"/>
</dbReference>
<accession>A0A231MZ67</accession>
<dbReference type="PANTHER" id="PTHR31088">
    <property type="entry name" value="MEMBRANE-ASSOCIATED PROTEIN VIPP1, CHLOROPLASTIC"/>
    <property type="match status" value="1"/>
</dbReference>
<dbReference type="InterPro" id="IPR007157">
    <property type="entry name" value="PspA_VIPP1"/>
</dbReference>
<gene>
    <name evidence="2" type="ORF">AN401_06845</name>
</gene>
<dbReference type="KEGG" id="zdf:AN401_06845"/>
<keyword evidence="3" id="KW-1185">Reference proteome</keyword>
<comment type="similarity">
    <text evidence="1">Belongs to the PspA/Vipp/IM30 family.</text>
</comment>
<proteinExistence type="inferred from homology"/>
<dbReference type="AlphaFoldDB" id="A0A231MZ67"/>
<dbReference type="OrthoDB" id="9779630at2"/>
<dbReference type="Proteomes" id="UP000217763">
    <property type="component" value="Chromosome"/>
</dbReference>